<reference evidence="2 3" key="1">
    <citation type="submission" date="2020-11" db="EMBL/GenBank/DDBJ databases">
        <title>Description of Pontivivens ytuae sp. nov. isolated from deep sea sediment of Mariana Trench.</title>
        <authorList>
            <person name="Wang Z."/>
            <person name="Sun Q.-L."/>
            <person name="Xu X.-D."/>
            <person name="Tang Y.-Z."/>
            <person name="Zhang J."/>
        </authorList>
    </citation>
    <scope>NUCLEOTIDE SEQUENCE [LARGE SCALE GENOMIC DNA]</scope>
    <source>
        <strain evidence="2 3">MT2928</strain>
    </source>
</reference>
<feature type="region of interest" description="Disordered" evidence="1">
    <location>
        <begin position="126"/>
        <end position="174"/>
    </location>
</feature>
<name>A0A7S9LQF7_9RHOB</name>
<accession>A0A7S9LQF7</accession>
<dbReference type="AlphaFoldDB" id="A0A7S9LQF7"/>
<evidence type="ECO:0000313" key="2">
    <source>
        <dbReference type="EMBL" id="QPH53337.1"/>
    </source>
</evidence>
<dbReference type="KEGG" id="poz:I0K15_16320"/>
<evidence type="ECO:0000256" key="1">
    <source>
        <dbReference type="SAM" id="MobiDB-lite"/>
    </source>
</evidence>
<gene>
    <name evidence="2" type="ORF">I0K15_16320</name>
</gene>
<proteinExistence type="predicted"/>
<dbReference type="Proteomes" id="UP000594800">
    <property type="component" value="Chromosome"/>
</dbReference>
<organism evidence="2 3">
    <name type="scientific">Pontivivens ytuae</name>
    <dbReference type="NCBI Taxonomy" id="2789856"/>
    <lineage>
        <taxon>Bacteria</taxon>
        <taxon>Pseudomonadati</taxon>
        <taxon>Pseudomonadota</taxon>
        <taxon>Alphaproteobacteria</taxon>
        <taxon>Rhodobacterales</taxon>
        <taxon>Paracoccaceae</taxon>
        <taxon>Pontivivens</taxon>
    </lineage>
</organism>
<evidence type="ECO:0000313" key="3">
    <source>
        <dbReference type="Proteomes" id="UP000594800"/>
    </source>
</evidence>
<dbReference type="RefSeq" id="WP_196102547.1">
    <property type="nucleotide sequence ID" value="NZ_CP064942.1"/>
</dbReference>
<sequence>MTGANDTEALLGALADRLGGDDPTLRQLLLASLGESAGAPAEPDPRAAEEEVRTLRRSLRQSERLNRALMAKLEMLACALGACPSCWGADDGCPDCGGEGLPGRMEPDAQCFDRFVAPVLDRLDQDLDWDAEPQSHAAPARRRPRPASKSDRGSGASARRLSPIPVNKETKSDG</sequence>
<keyword evidence="3" id="KW-1185">Reference proteome</keyword>
<protein>
    <submittedName>
        <fullName evidence="2">Uncharacterized protein</fullName>
    </submittedName>
</protein>
<dbReference type="EMBL" id="CP064942">
    <property type="protein sequence ID" value="QPH53337.1"/>
    <property type="molecule type" value="Genomic_DNA"/>
</dbReference>